<dbReference type="GO" id="GO:0004181">
    <property type="term" value="F:metallocarboxypeptidase activity"/>
    <property type="evidence" value="ECO:0007669"/>
    <property type="project" value="InterPro"/>
</dbReference>
<dbReference type="SUPFAM" id="SSF52317">
    <property type="entry name" value="Class I glutamine amidotransferase-like"/>
    <property type="match status" value="1"/>
</dbReference>
<dbReference type="InterPro" id="IPR000834">
    <property type="entry name" value="Peptidase_M14"/>
</dbReference>
<name>A0A965ZHC7_9SPHI</name>
<gene>
    <name evidence="5" type="ORF">GSY63_10330</name>
</gene>
<feature type="chain" id="PRO_5037616017" evidence="3">
    <location>
        <begin position="24"/>
        <end position="918"/>
    </location>
</feature>
<protein>
    <submittedName>
        <fullName evidence="5">Peptidase M14</fullName>
    </submittedName>
</protein>
<evidence type="ECO:0000313" key="6">
    <source>
        <dbReference type="Proteomes" id="UP000638732"/>
    </source>
</evidence>
<accession>A0A965ZHC7</accession>
<dbReference type="GO" id="GO:0008270">
    <property type="term" value="F:zinc ion binding"/>
    <property type="evidence" value="ECO:0007669"/>
    <property type="project" value="InterPro"/>
</dbReference>
<feature type="compositionally biased region" description="Low complexity" evidence="2">
    <location>
        <begin position="725"/>
        <end position="751"/>
    </location>
</feature>
<reference evidence="5" key="2">
    <citation type="submission" date="2020-10" db="EMBL/GenBank/DDBJ databases">
        <title>Mucilaginibacter sp. nov., isolated from soil.</title>
        <authorList>
            <person name="Jeon C.O."/>
        </authorList>
    </citation>
    <scope>NUCLEOTIDE SEQUENCE</scope>
    <source>
        <strain evidence="5">R11</strain>
    </source>
</reference>
<dbReference type="Gene3D" id="3.40.50.880">
    <property type="match status" value="1"/>
</dbReference>
<feature type="signal peptide" evidence="3">
    <location>
        <begin position="1"/>
        <end position="23"/>
    </location>
</feature>
<comment type="caution">
    <text evidence="5">The sequence shown here is derived from an EMBL/GenBank/DDBJ whole genome shotgun (WGS) entry which is preliminary data.</text>
</comment>
<evidence type="ECO:0000256" key="2">
    <source>
        <dbReference type="SAM" id="MobiDB-lite"/>
    </source>
</evidence>
<sequence length="918" mass="100802">MKTIRKITSALTALVISLQLASAQTSYYFPKTGATLDSSIPSPEKFLGYPIGSFYTRHDQVVAYFRELARVSNRIHVQVIGHTYENREQIIVTATSPENYSRLEQIRQEHLNQIDPAKPAISSSAPVIIDLGYGVHGNETSSTEVSLLTGYYLAASNDPETLKWLKEAVIFIDPSLNPDGRDRAANWHNAFHSNPPVADPIDKEHQEAWPAGRTNHYYTDLNRDWLNLVQLESRNRVEFFHQWYPNVQIDFHEQGTNATYYFEPTPKSHYSPIIPQFLYDEGIVLAKYNAQALDDIGSLYFTKEGYDNLSPIYGSTYPKFYGAVAATYEQASSRGIVQESANGIPLTFAFSIRNHLTTSFSTIRASVAEKAGLFKTQKDFFKYALEQGQKSPTKGYVFGDAKDVNLTQKFLGLLLEHRIKVYALNDNLSQEGKTFQKDKAYIVPSDQPNYLIVHSIFEENALTDSIYYDNTGWSIIHAYGLKYARLTTPVVKGNIVSSTNVPKGTVEGGRSTLAYLLNYTDYNASRALYHLLTKQVIVRAAFKPFTANTAAGKRSYGSGSLVIPVEGQTISPDSLYKALQDVAADTHLNFTAVGTGYSLEGIDLGSSNIRAIKKPEVALAFGQGVTSSEAGQVWFLLNQQLDLPVSKIDPSSFQRADLSRYTVLILPGGVYNAWDKATVDKIKDWVNDGGTLITFQAASSWAIEHGISNEKVAPAAFSGRDGGNAPTAQVTAAPTTSGEATETPARRPAAANGKPATGGQRDSSAIANNAAPRRRGNGSRLDYNRQEEVEGSKRINGAIFQADLDITNPLAFGITTRKLFINKNGATILQQSANRYSTVALYNAKPFVNGYAPKESVSSVANSAAIILASSGRGKVVLFADDPTYRGYWLGTGRIFLNSLFFANLSGGRAGAQQEEEQ</sequence>
<keyword evidence="3" id="KW-0732">Signal</keyword>
<dbReference type="GO" id="GO:0006508">
    <property type="term" value="P:proteolysis"/>
    <property type="evidence" value="ECO:0007669"/>
    <property type="project" value="InterPro"/>
</dbReference>
<dbReference type="AlphaFoldDB" id="A0A965ZHC7"/>
<feature type="region of interest" description="Disordered" evidence="2">
    <location>
        <begin position="714"/>
        <end position="788"/>
    </location>
</feature>
<organism evidence="5 6">
    <name type="scientific">Mucilaginibacter agri</name>
    <dbReference type="NCBI Taxonomy" id="2695265"/>
    <lineage>
        <taxon>Bacteria</taxon>
        <taxon>Pseudomonadati</taxon>
        <taxon>Bacteroidota</taxon>
        <taxon>Sphingobacteriia</taxon>
        <taxon>Sphingobacteriales</taxon>
        <taxon>Sphingobacteriaceae</taxon>
        <taxon>Mucilaginibacter</taxon>
    </lineage>
</organism>
<evidence type="ECO:0000313" key="5">
    <source>
        <dbReference type="EMBL" id="NCD69751.1"/>
    </source>
</evidence>
<feature type="active site" description="Proton donor/acceptor" evidence="1">
    <location>
        <position position="329"/>
    </location>
</feature>
<dbReference type="RefSeq" id="WP_166585737.1">
    <property type="nucleotide sequence ID" value="NZ_WWEO01000042.1"/>
</dbReference>
<keyword evidence="6" id="KW-1185">Reference proteome</keyword>
<feature type="domain" description="Peptidase M14" evidence="4">
    <location>
        <begin position="54"/>
        <end position="351"/>
    </location>
</feature>
<dbReference type="Pfam" id="PF00246">
    <property type="entry name" value="Peptidase_M14"/>
    <property type="match status" value="1"/>
</dbReference>
<proteinExistence type="inferred from homology"/>
<dbReference type="Proteomes" id="UP000638732">
    <property type="component" value="Unassembled WGS sequence"/>
</dbReference>
<dbReference type="SUPFAM" id="SSF53187">
    <property type="entry name" value="Zn-dependent exopeptidases"/>
    <property type="match status" value="1"/>
</dbReference>
<evidence type="ECO:0000256" key="1">
    <source>
        <dbReference type="PROSITE-ProRule" id="PRU01379"/>
    </source>
</evidence>
<dbReference type="PROSITE" id="PS52035">
    <property type="entry name" value="PEPTIDASE_M14"/>
    <property type="match status" value="1"/>
</dbReference>
<reference evidence="5" key="1">
    <citation type="submission" date="2020-01" db="EMBL/GenBank/DDBJ databases">
        <authorList>
            <person name="Seo Y.L."/>
        </authorList>
    </citation>
    <scope>NUCLEOTIDE SEQUENCE</scope>
    <source>
        <strain evidence="5">R11</strain>
    </source>
</reference>
<evidence type="ECO:0000256" key="3">
    <source>
        <dbReference type="SAM" id="SignalP"/>
    </source>
</evidence>
<dbReference type="Gene3D" id="3.40.630.10">
    <property type="entry name" value="Zn peptidases"/>
    <property type="match status" value="1"/>
</dbReference>
<comment type="similarity">
    <text evidence="1">Belongs to the peptidase M14 family.</text>
</comment>
<dbReference type="SMART" id="SM00631">
    <property type="entry name" value="Zn_pept"/>
    <property type="match status" value="1"/>
</dbReference>
<dbReference type="InterPro" id="IPR029062">
    <property type="entry name" value="Class_I_gatase-like"/>
</dbReference>
<dbReference type="EMBL" id="WWEO01000042">
    <property type="protein sequence ID" value="NCD69751.1"/>
    <property type="molecule type" value="Genomic_DNA"/>
</dbReference>
<dbReference type="CDD" id="cd03143">
    <property type="entry name" value="A4_beta-galactosidase_middle_domain"/>
    <property type="match status" value="1"/>
</dbReference>
<evidence type="ECO:0000259" key="4">
    <source>
        <dbReference type="PROSITE" id="PS52035"/>
    </source>
</evidence>